<dbReference type="CDD" id="cd00082">
    <property type="entry name" value="HisKA"/>
    <property type="match status" value="1"/>
</dbReference>
<keyword evidence="6" id="KW-0902">Two-component regulatory system</keyword>
<dbReference type="Gene3D" id="3.30.565.10">
    <property type="entry name" value="Histidine kinase-like ATPase, C-terminal domain"/>
    <property type="match status" value="1"/>
</dbReference>
<dbReference type="RefSeq" id="WP_058245047.1">
    <property type="nucleotide sequence ID" value="NZ_CYSB01000029.1"/>
</dbReference>
<gene>
    <name evidence="10" type="primary">bvgS</name>
    <name evidence="9" type="ORF">TL5118_02216</name>
    <name evidence="10" type="ORF">TL5120_03731</name>
</gene>
<dbReference type="InterPro" id="IPR036097">
    <property type="entry name" value="HisK_dim/P_sf"/>
</dbReference>
<evidence type="ECO:0000256" key="3">
    <source>
        <dbReference type="ARBA" id="ARBA00022553"/>
    </source>
</evidence>
<dbReference type="PANTHER" id="PTHR43711">
    <property type="entry name" value="TWO-COMPONENT HISTIDINE KINASE"/>
    <property type="match status" value="1"/>
</dbReference>
<name>A0A0P1GE06_9RHOB</name>
<dbReference type="EC" id="2.7.13.3" evidence="2"/>
<keyword evidence="7" id="KW-1133">Transmembrane helix</keyword>
<keyword evidence="4 10" id="KW-0808">Transferase</keyword>
<reference evidence="10 12" key="1">
    <citation type="submission" date="2015-09" db="EMBL/GenBank/DDBJ databases">
        <authorList>
            <consortium name="Swine Surveillance"/>
        </authorList>
    </citation>
    <scope>NUCLEOTIDE SEQUENCE [LARGE SCALE GENOMIC DNA]</scope>
    <source>
        <strain evidence="10 12">5120</strain>
    </source>
</reference>
<feature type="transmembrane region" description="Helical" evidence="7">
    <location>
        <begin position="126"/>
        <end position="145"/>
    </location>
</feature>
<keyword evidence="5" id="KW-0418">Kinase</keyword>
<dbReference type="SUPFAM" id="SSF47384">
    <property type="entry name" value="Homodimeric domain of signal transducing histidine kinase"/>
    <property type="match status" value="1"/>
</dbReference>
<dbReference type="InterPro" id="IPR003594">
    <property type="entry name" value="HATPase_dom"/>
</dbReference>
<keyword evidence="3" id="KW-0597">Phosphoprotein</keyword>
<evidence type="ECO:0000256" key="5">
    <source>
        <dbReference type="ARBA" id="ARBA00022777"/>
    </source>
</evidence>
<feature type="transmembrane region" description="Helical" evidence="7">
    <location>
        <begin position="102"/>
        <end position="119"/>
    </location>
</feature>
<dbReference type="InterPro" id="IPR004358">
    <property type="entry name" value="Sig_transdc_His_kin-like_C"/>
</dbReference>
<dbReference type="EMBL" id="CYSC01000043">
    <property type="protein sequence ID" value="CUH73914.1"/>
    <property type="molecule type" value="Genomic_DNA"/>
</dbReference>
<dbReference type="Gene3D" id="1.10.287.130">
    <property type="match status" value="1"/>
</dbReference>
<dbReference type="InterPro" id="IPR050736">
    <property type="entry name" value="Sensor_HK_Regulatory"/>
</dbReference>
<dbReference type="Proteomes" id="UP000051086">
    <property type="component" value="Unassembled WGS sequence"/>
</dbReference>
<evidence type="ECO:0000256" key="7">
    <source>
        <dbReference type="SAM" id="Phobius"/>
    </source>
</evidence>
<dbReference type="PRINTS" id="PR00344">
    <property type="entry name" value="BCTRLSENSOR"/>
</dbReference>
<comment type="catalytic activity">
    <reaction evidence="1">
        <text>ATP + protein L-histidine = ADP + protein N-phospho-L-histidine.</text>
        <dbReference type="EC" id="2.7.13.3"/>
    </reaction>
</comment>
<feature type="transmembrane region" description="Helical" evidence="7">
    <location>
        <begin position="157"/>
        <end position="179"/>
    </location>
</feature>
<protein>
    <recommendedName>
        <fullName evidence="2">histidine kinase</fullName>
        <ecNumber evidence="2">2.7.13.3</ecNumber>
    </recommendedName>
</protein>
<keyword evidence="11" id="KW-1185">Reference proteome</keyword>
<evidence type="ECO:0000313" key="9">
    <source>
        <dbReference type="EMBL" id="CUH67503.1"/>
    </source>
</evidence>
<evidence type="ECO:0000256" key="4">
    <source>
        <dbReference type="ARBA" id="ARBA00022679"/>
    </source>
</evidence>
<dbReference type="GO" id="GO:0000155">
    <property type="term" value="F:phosphorelay sensor kinase activity"/>
    <property type="evidence" value="ECO:0007669"/>
    <property type="project" value="InterPro"/>
</dbReference>
<dbReference type="OrthoDB" id="9801651at2"/>
<dbReference type="InterPro" id="IPR005467">
    <property type="entry name" value="His_kinase_dom"/>
</dbReference>
<dbReference type="SMART" id="SM00388">
    <property type="entry name" value="HisKA"/>
    <property type="match status" value="1"/>
</dbReference>
<feature type="transmembrane region" description="Helical" evidence="7">
    <location>
        <begin position="52"/>
        <end position="69"/>
    </location>
</feature>
<dbReference type="InterPro" id="IPR003661">
    <property type="entry name" value="HisK_dim/P_dom"/>
</dbReference>
<dbReference type="Pfam" id="PF02518">
    <property type="entry name" value="HATPase_c"/>
    <property type="match status" value="1"/>
</dbReference>
<dbReference type="InterPro" id="IPR036890">
    <property type="entry name" value="HATPase_C_sf"/>
</dbReference>
<proteinExistence type="predicted"/>
<accession>A0A0P1GE06</accession>
<sequence>MKYLDIGKSPLFPAPRRFRRQVRTSYSVLLILALLSLYSVLSNLIFASYNTALIASGAVGALGAAAWLHHIGRHTLARFVMLTSVNLAIFLSSFFLPQNSNMSMFLLAFIGLPFIVMSWRESRPMMAYFCALPMVLWIMLMVTNYGNGAYFELDPQITALFGYSHSIMVFAFVMMEFFYYDRVTQNYSRALRRALRAEERANRAKTAFLRSMSHEMRTPLSAVLGAADLLEHHPKATPDIKRLAKIVADSGTDLLSLTEKSMAYARITAGNVDPDLSPADPLSLIDPVIERFRDKIDRKEISVEISKSNHHKVIVDPAMFTEVIAQIFDNALTYTPCQGSVRLQIRDGKSGAVRLMVSDTGPGIPKQNHRAAFKPYERLEQTYGTKSGGGVGLTIARSYVHAMHGEIGLEREPSDGTHVWIEVPAA</sequence>
<dbReference type="AlphaFoldDB" id="A0A0P1GE06"/>
<dbReference type="PROSITE" id="PS50109">
    <property type="entry name" value="HIS_KIN"/>
    <property type="match status" value="1"/>
</dbReference>
<organism evidence="10 12">
    <name type="scientific">Thalassovita autumnalis</name>
    <dbReference type="NCBI Taxonomy" id="2072972"/>
    <lineage>
        <taxon>Bacteria</taxon>
        <taxon>Pseudomonadati</taxon>
        <taxon>Pseudomonadota</taxon>
        <taxon>Alphaproteobacteria</taxon>
        <taxon>Rhodobacterales</taxon>
        <taxon>Roseobacteraceae</taxon>
        <taxon>Thalassovita</taxon>
    </lineage>
</organism>
<evidence type="ECO:0000313" key="10">
    <source>
        <dbReference type="EMBL" id="CUH73914.1"/>
    </source>
</evidence>
<evidence type="ECO:0000313" key="11">
    <source>
        <dbReference type="Proteomes" id="UP000051086"/>
    </source>
</evidence>
<evidence type="ECO:0000313" key="12">
    <source>
        <dbReference type="Proteomes" id="UP000051887"/>
    </source>
</evidence>
<feature type="domain" description="Histidine kinase" evidence="8">
    <location>
        <begin position="211"/>
        <end position="426"/>
    </location>
</feature>
<dbReference type="EMBL" id="CYSB01000029">
    <property type="protein sequence ID" value="CUH67503.1"/>
    <property type="molecule type" value="Genomic_DNA"/>
</dbReference>
<feature type="transmembrane region" description="Helical" evidence="7">
    <location>
        <begin position="76"/>
        <end position="96"/>
    </location>
</feature>
<evidence type="ECO:0000256" key="6">
    <source>
        <dbReference type="ARBA" id="ARBA00023012"/>
    </source>
</evidence>
<dbReference type="PANTHER" id="PTHR43711:SF31">
    <property type="entry name" value="HISTIDINE KINASE"/>
    <property type="match status" value="1"/>
</dbReference>
<reference evidence="9 11" key="2">
    <citation type="submission" date="2015-09" db="EMBL/GenBank/DDBJ databases">
        <authorList>
            <person name="Rodrigo-Torres L."/>
            <person name="Arahal D.R."/>
        </authorList>
    </citation>
    <scope>NUCLEOTIDE SEQUENCE [LARGE SCALE GENOMIC DNA]</scope>
    <source>
        <strain evidence="9 11">CECT 5118</strain>
    </source>
</reference>
<dbReference type="Pfam" id="PF00512">
    <property type="entry name" value="HisKA"/>
    <property type="match status" value="1"/>
</dbReference>
<evidence type="ECO:0000256" key="1">
    <source>
        <dbReference type="ARBA" id="ARBA00000085"/>
    </source>
</evidence>
<dbReference type="SMART" id="SM00387">
    <property type="entry name" value="HATPase_c"/>
    <property type="match status" value="1"/>
</dbReference>
<dbReference type="SUPFAM" id="SSF55874">
    <property type="entry name" value="ATPase domain of HSP90 chaperone/DNA topoisomerase II/histidine kinase"/>
    <property type="match status" value="1"/>
</dbReference>
<evidence type="ECO:0000256" key="2">
    <source>
        <dbReference type="ARBA" id="ARBA00012438"/>
    </source>
</evidence>
<keyword evidence="7" id="KW-0812">Transmembrane</keyword>
<feature type="transmembrane region" description="Helical" evidence="7">
    <location>
        <begin position="26"/>
        <end position="46"/>
    </location>
</feature>
<dbReference type="Proteomes" id="UP000051887">
    <property type="component" value="Unassembled WGS sequence"/>
</dbReference>
<keyword evidence="7" id="KW-0472">Membrane</keyword>
<evidence type="ECO:0000259" key="8">
    <source>
        <dbReference type="PROSITE" id="PS50109"/>
    </source>
</evidence>